<evidence type="ECO:0000313" key="2">
    <source>
        <dbReference type="Proteomes" id="UP001152561"/>
    </source>
</evidence>
<dbReference type="AlphaFoldDB" id="A0A9Q1RJ94"/>
<dbReference type="GO" id="GO:0017022">
    <property type="term" value="F:myosin binding"/>
    <property type="evidence" value="ECO:0007669"/>
    <property type="project" value="InterPro"/>
</dbReference>
<dbReference type="Proteomes" id="UP001152561">
    <property type="component" value="Unassembled WGS sequence"/>
</dbReference>
<dbReference type="PANTHER" id="PTHR31448:SF31">
    <property type="entry name" value="MYOSIN-BINDING PROTEIN 5-RELATED"/>
    <property type="match status" value="1"/>
</dbReference>
<dbReference type="EMBL" id="JAJAGQ010000006">
    <property type="protein sequence ID" value="KAJ8559887.1"/>
    <property type="molecule type" value="Genomic_DNA"/>
</dbReference>
<evidence type="ECO:0000313" key="1">
    <source>
        <dbReference type="EMBL" id="KAJ8559887.1"/>
    </source>
</evidence>
<proteinExistence type="predicted"/>
<keyword evidence="2" id="KW-1185">Reference proteome</keyword>
<sequence length="92" mass="10291">MGLLTDVVEKIKISPEEGPRTSKSNMIEERGNENKVLTRQVLLIRERLRAIEAESGFLKHAAMTLQSGDVGNKLLTEIAKHLQKLRHTANTS</sequence>
<comment type="caution">
    <text evidence="1">The sequence shown here is derived from an EMBL/GenBank/DDBJ whole genome shotgun (WGS) entry which is preliminary data.</text>
</comment>
<name>A0A9Q1RJ94_9SOLA</name>
<dbReference type="PANTHER" id="PTHR31448">
    <property type="entry name" value="MYOSIN-BINDING PROTEIN 2"/>
    <property type="match status" value="1"/>
</dbReference>
<gene>
    <name evidence="1" type="ORF">K7X08_003945</name>
</gene>
<reference evidence="2" key="1">
    <citation type="journal article" date="2023" name="Proc. Natl. Acad. Sci. U.S.A.">
        <title>Genomic and structural basis for evolution of tropane alkaloid biosynthesis.</title>
        <authorList>
            <person name="Wanga Y.-J."/>
            <person name="Taina T."/>
            <person name="Yua J.-Y."/>
            <person name="Lia J."/>
            <person name="Xua B."/>
            <person name="Chenc J."/>
            <person name="D'Auriad J.C."/>
            <person name="Huanga J.-P."/>
            <person name="Huanga S.-X."/>
        </authorList>
    </citation>
    <scope>NUCLEOTIDE SEQUENCE [LARGE SCALE GENOMIC DNA]</scope>
    <source>
        <strain evidence="2">cv. KIB-2019</strain>
    </source>
</reference>
<organism evidence="1 2">
    <name type="scientific">Anisodus acutangulus</name>
    <dbReference type="NCBI Taxonomy" id="402998"/>
    <lineage>
        <taxon>Eukaryota</taxon>
        <taxon>Viridiplantae</taxon>
        <taxon>Streptophyta</taxon>
        <taxon>Embryophyta</taxon>
        <taxon>Tracheophyta</taxon>
        <taxon>Spermatophyta</taxon>
        <taxon>Magnoliopsida</taxon>
        <taxon>eudicotyledons</taxon>
        <taxon>Gunneridae</taxon>
        <taxon>Pentapetalae</taxon>
        <taxon>asterids</taxon>
        <taxon>lamiids</taxon>
        <taxon>Solanales</taxon>
        <taxon>Solanaceae</taxon>
        <taxon>Solanoideae</taxon>
        <taxon>Hyoscyameae</taxon>
        <taxon>Anisodus</taxon>
    </lineage>
</organism>
<protein>
    <submittedName>
        <fullName evidence="1">Uncharacterized protein</fullName>
    </submittedName>
</protein>
<dbReference type="InterPro" id="IPR039306">
    <property type="entry name" value="MYOB"/>
</dbReference>
<accession>A0A9Q1RJ94</accession>